<evidence type="ECO:0000259" key="2">
    <source>
        <dbReference type="Pfam" id="PF26449"/>
    </source>
</evidence>
<comment type="caution">
    <text evidence="3">The sequence shown here is derived from an EMBL/GenBank/DDBJ whole genome shotgun (WGS) entry which is preliminary data.</text>
</comment>
<dbReference type="EMBL" id="MHNL01000005">
    <property type="protein sequence ID" value="OGZ45803.1"/>
    <property type="molecule type" value="Genomic_DNA"/>
</dbReference>
<dbReference type="STRING" id="1802115.A2756_02760"/>
<dbReference type="Pfam" id="PF26449">
    <property type="entry name" value="DUF8128"/>
    <property type="match status" value="1"/>
</dbReference>
<accession>A0A1G2G6I3</accession>
<feature type="domain" description="DUF8128" evidence="2">
    <location>
        <begin position="59"/>
        <end position="365"/>
    </location>
</feature>
<evidence type="ECO:0000259" key="1">
    <source>
        <dbReference type="Pfam" id="PF01935"/>
    </source>
</evidence>
<dbReference type="Proteomes" id="UP000177785">
    <property type="component" value="Unassembled WGS sequence"/>
</dbReference>
<organism evidence="3 4">
    <name type="scientific">Candidatus Ryanbacteria bacterium RIFCSPHIGHO2_01_FULL_48_27</name>
    <dbReference type="NCBI Taxonomy" id="1802115"/>
    <lineage>
        <taxon>Bacteria</taxon>
        <taxon>Candidatus Ryaniibacteriota</taxon>
    </lineage>
</organism>
<dbReference type="Pfam" id="PF01935">
    <property type="entry name" value="DUF87"/>
    <property type="match status" value="1"/>
</dbReference>
<dbReference type="InterPro" id="IPR002789">
    <property type="entry name" value="HerA_central"/>
</dbReference>
<dbReference type="AlphaFoldDB" id="A0A1G2G6I3"/>
<dbReference type="Gene3D" id="3.40.50.300">
    <property type="entry name" value="P-loop containing nucleotide triphosphate hydrolases"/>
    <property type="match status" value="2"/>
</dbReference>
<evidence type="ECO:0000313" key="4">
    <source>
        <dbReference type="Proteomes" id="UP000177785"/>
    </source>
</evidence>
<evidence type="ECO:0000313" key="3">
    <source>
        <dbReference type="EMBL" id="OGZ45803.1"/>
    </source>
</evidence>
<dbReference type="PANTHER" id="PTHR30121:SF11">
    <property type="entry name" value="AAA+ ATPASE DOMAIN-CONTAINING PROTEIN"/>
    <property type="match status" value="1"/>
</dbReference>
<dbReference type="SUPFAM" id="SSF52540">
    <property type="entry name" value="P-loop containing nucleoside triphosphate hydrolases"/>
    <property type="match status" value="1"/>
</dbReference>
<dbReference type="InterPro" id="IPR051162">
    <property type="entry name" value="T4SS_component"/>
</dbReference>
<reference evidence="3 4" key="1">
    <citation type="journal article" date="2016" name="Nat. Commun.">
        <title>Thousands of microbial genomes shed light on interconnected biogeochemical processes in an aquifer system.</title>
        <authorList>
            <person name="Anantharaman K."/>
            <person name="Brown C.T."/>
            <person name="Hug L.A."/>
            <person name="Sharon I."/>
            <person name="Castelle C.J."/>
            <person name="Probst A.J."/>
            <person name="Thomas B.C."/>
            <person name="Singh A."/>
            <person name="Wilkins M.J."/>
            <person name="Karaoz U."/>
            <person name="Brodie E.L."/>
            <person name="Williams K.H."/>
            <person name="Hubbard S.S."/>
            <person name="Banfield J.F."/>
        </authorList>
    </citation>
    <scope>NUCLEOTIDE SEQUENCE [LARGE SCALE GENOMIC DNA]</scope>
</reference>
<dbReference type="InterPro" id="IPR027417">
    <property type="entry name" value="P-loop_NTPase"/>
</dbReference>
<dbReference type="InterPro" id="IPR058441">
    <property type="entry name" value="DUF8128"/>
</dbReference>
<feature type="domain" description="Helicase HerA central" evidence="1">
    <location>
        <begin position="396"/>
        <end position="449"/>
    </location>
</feature>
<name>A0A1G2G6I3_9BACT</name>
<protein>
    <submittedName>
        <fullName evidence="3">Uncharacterized protein</fullName>
    </submittedName>
</protein>
<proteinExistence type="predicted"/>
<dbReference type="PANTHER" id="PTHR30121">
    <property type="entry name" value="UNCHARACTERIZED PROTEIN YJGR-RELATED"/>
    <property type="match status" value="1"/>
</dbReference>
<sequence>MSLGFYIFALILIACALAAYYFFLRTQERGRLAHSLDLVLYSVLMTIEQPSTDPGGHEQPKDQKDLIAVMEQLYASMISLRDSSMFSFLYGEPAFALELALPSVGEEISFFVAVPRKWGSVFEKQINGLFPHAKIERVKDYNMFNSDGVVSGSYLTLKKPGYVPIRTYRRLESDPLGVISAAFSKLKKEGEGAAVQIMCYPASAHYQMRGRDAAKIMRQGKSPEAVAKEHTWSAQAVHALTEIANGSPKPKDKDATTAKPVVFDEVLVKLVEEKSYRAGFDVNIRLLASAPTRQGSDSILKGLEDAFSQFSDPQGNSFVVHSASGKDLQNLVYNFSFRMFDSAQVSYVATEELASLYHFPVGQLAMPKVKSLKAREAALPANMPEEGLLLGENIFRGERSPVRITPDDRRRHLYVVGQTGTGKSNFLESLAIHDIQNGEGVCYIDPHGESIAKILTLIPEYRLDDVVYFNPGETARPLGLNMLEYDPAFPEQKTFVVNELFSIFQKLYGAVPESMGPMFEQYFRNATMLVIDDPSSGSTLLEVARVLSDKAFRELKLSRCNNIIVKNFWRDVAEKAGGEASLANIVPYITSKFDVFLANEIMRPIIAQERSSFNFREIMDGQKILLINLSKGRLGELNSSLLGLIVVGKLLMAALSRADMSQEARKDFYLYIDEFQNVTTRSIATILSEARKYRLNLTISHQFIGQLEEEIKKAVFGNVGSIAAMRVGTEDAEFLASQFAPVFSAHDLINVDNYQAYVRLLVRGQTSRPFSMHTLPVPIGDPAIAEAIKQYSNMKYGRPREEVEWEISQKHARNS</sequence>
<gene>
    <name evidence="3" type="ORF">A2756_02760</name>
</gene>